<proteinExistence type="inferred from homology"/>
<name>A0A7S1XAN0_9CHLO</name>
<dbReference type="GO" id="GO:0006457">
    <property type="term" value="P:protein folding"/>
    <property type="evidence" value="ECO:0007669"/>
    <property type="project" value="InterPro"/>
</dbReference>
<dbReference type="InterPro" id="IPR002777">
    <property type="entry name" value="PFD_beta-like"/>
</dbReference>
<evidence type="ECO:0008006" key="5">
    <source>
        <dbReference type="Google" id="ProtNLM"/>
    </source>
</evidence>
<dbReference type="PANTHER" id="PTHR21431">
    <property type="entry name" value="PREFOLDIN SUBUNIT 6"/>
    <property type="match status" value="1"/>
</dbReference>
<keyword evidence="2" id="KW-0143">Chaperone</keyword>
<dbReference type="EMBL" id="HBGG01039711">
    <property type="protein sequence ID" value="CAD9221381.1"/>
    <property type="molecule type" value="Transcribed_RNA"/>
</dbReference>
<evidence type="ECO:0000256" key="1">
    <source>
        <dbReference type="ARBA" id="ARBA00008045"/>
    </source>
</evidence>
<dbReference type="InterPro" id="IPR009053">
    <property type="entry name" value="Prefoldin"/>
</dbReference>
<dbReference type="GO" id="GO:0051131">
    <property type="term" value="P:chaperone-mediated protein complex assembly"/>
    <property type="evidence" value="ECO:0007669"/>
    <property type="project" value="TreeGrafter"/>
</dbReference>
<dbReference type="AlphaFoldDB" id="A0A7S1XAN0"/>
<dbReference type="GO" id="GO:0051087">
    <property type="term" value="F:protein-folding chaperone binding"/>
    <property type="evidence" value="ECO:0007669"/>
    <property type="project" value="TreeGrafter"/>
</dbReference>
<dbReference type="GO" id="GO:0016272">
    <property type="term" value="C:prefoldin complex"/>
    <property type="evidence" value="ECO:0007669"/>
    <property type="project" value="InterPro"/>
</dbReference>
<dbReference type="FunFam" id="1.10.287.370:FF:000003">
    <property type="entry name" value="Prefoldin subunit 6"/>
    <property type="match status" value="1"/>
</dbReference>
<accession>A0A7S1XAN0</accession>
<dbReference type="GO" id="GO:0051082">
    <property type="term" value="F:unfolded protein binding"/>
    <property type="evidence" value="ECO:0007669"/>
    <property type="project" value="InterPro"/>
</dbReference>
<dbReference type="GO" id="GO:0005737">
    <property type="term" value="C:cytoplasm"/>
    <property type="evidence" value="ECO:0007669"/>
    <property type="project" value="TreeGrafter"/>
</dbReference>
<keyword evidence="3" id="KW-0175">Coiled coil</keyword>
<dbReference type="SUPFAM" id="SSF46579">
    <property type="entry name" value="Prefoldin"/>
    <property type="match status" value="1"/>
</dbReference>
<protein>
    <recommendedName>
        <fullName evidence="5">Prefoldin subunit 6</fullName>
    </recommendedName>
</protein>
<reference evidence="4" key="1">
    <citation type="submission" date="2021-01" db="EMBL/GenBank/DDBJ databases">
        <authorList>
            <person name="Corre E."/>
            <person name="Pelletier E."/>
            <person name="Niang G."/>
            <person name="Scheremetjew M."/>
            <person name="Finn R."/>
            <person name="Kale V."/>
            <person name="Holt S."/>
            <person name="Cochrane G."/>
            <person name="Meng A."/>
            <person name="Brown T."/>
            <person name="Cohen L."/>
        </authorList>
    </citation>
    <scope>NUCLEOTIDE SEQUENCE</scope>
    <source>
        <strain evidence="4">PLY429</strain>
    </source>
</reference>
<evidence type="ECO:0000256" key="3">
    <source>
        <dbReference type="SAM" id="Coils"/>
    </source>
</evidence>
<gene>
    <name evidence="4" type="ORF">TCHU04912_LOCUS20461</name>
</gene>
<feature type="coiled-coil region" evidence="3">
    <location>
        <begin position="81"/>
        <end position="122"/>
    </location>
</feature>
<dbReference type="CDD" id="cd23161">
    <property type="entry name" value="Prefoldin_6"/>
    <property type="match status" value="1"/>
</dbReference>
<dbReference type="Pfam" id="PF01920">
    <property type="entry name" value="Prefoldin_2"/>
    <property type="match status" value="1"/>
</dbReference>
<organism evidence="4">
    <name type="scientific">Tetraselmis chuii</name>
    <dbReference type="NCBI Taxonomy" id="63592"/>
    <lineage>
        <taxon>Eukaryota</taxon>
        <taxon>Viridiplantae</taxon>
        <taxon>Chlorophyta</taxon>
        <taxon>core chlorophytes</taxon>
        <taxon>Chlorodendrophyceae</taxon>
        <taxon>Chlorodendrales</taxon>
        <taxon>Chlorodendraceae</taxon>
        <taxon>Tetraselmis</taxon>
    </lineage>
</organism>
<evidence type="ECO:0000313" key="4">
    <source>
        <dbReference type="EMBL" id="CAD9221381.1"/>
    </source>
</evidence>
<comment type="similarity">
    <text evidence="1">Belongs to the prefoldin subunit beta family.</text>
</comment>
<dbReference type="PANTHER" id="PTHR21431:SF0">
    <property type="entry name" value="PREFOLDIN SUBUNIT 6"/>
    <property type="match status" value="1"/>
</dbReference>
<sequence>MAATILQKNLQSEVEVYQSLGKDIQKNHSARNTFMTQQGENEMVMKELELLEEDANVFKMIGPVLVKQDLVEAKANVGKRLDYIKGELSRMETGLKNLEKKRNDKEKEIVKMQDRLKDLTHGGGGEGK</sequence>
<evidence type="ECO:0000256" key="2">
    <source>
        <dbReference type="ARBA" id="ARBA00023186"/>
    </source>
</evidence>
<dbReference type="GO" id="GO:0009409">
    <property type="term" value="P:response to cold"/>
    <property type="evidence" value="ECO:0007669"/>
    <property type="project" value="UniProtKB-ARBA"/>
</dbReference>
<dbReference type="Gene3D" id="1.10.287.370">
    <property type="match status" value="1"/>
</dbReference>